<gene>
    <name evidence="3" type="ORF">APLA_LOCUS5486</name>
</gene>
<accession>A0A8S0ZKY8</accession>
<dbReference type="OrthoDB" id="7433347at2759"/>
<sequence>MLKQLGVCLILNINLNWALNNNQVYRNNYGPKGVVTYGKLSDYDKVINDWKAKHKNDQKSGLYNSGKSWYYDSSLGRYLYIKDKKKNTVSWSKITSTEKRTTKKYIDTMFIHKLATTKTTTKKPDTVNNKKTAIEKTTTEEPVTDIPSLLYWLEKAVLKIFADQLPPNNPVVTKTETENLAKFAIEKSKMERLASKQKTTKKRTTTTKTTKSKKKITTKRAALSCWVKKEATTQKTPAHKTITKRTTEILQYRQKTNTLVTILTKKLTAAKSTTKKINSGKQAVEKSANKNHLNKVPERQKIEEKKQTTVKIDKKNSSKAKVKGVDKATTKKISTTKKLNTKAERKNEPAIECLLQKNGQHRGYYDCINVK</sequence>
<dbReference type="EMBL" id="CADEBC010000479">
    <property type="protein sequence ID" value="CAB3233913.1"/>
    <property type="molecule type" value="Genomic_DNA"/>
</dbReference>
<evidence type="ECO:0000313" key="4">
    <source>
        <dbReference type="Proteomes" id="UP000494106"/>
    </source>
</evidence>
<evidence type="ECO:0000313" key="3">
    <source>
        <dbReference type="EMBL" id="CAB3233913.1"/>
    </source>
</evidence>
<reference evidence="3 4" key="1">
    <citation type="submission" date="2020-04" db="EMBL/GenBank/DDBJ databases">
        <authorList>
            <person name="Wallbank WR R."/>
            <person name="Pardo Diaz C."/>
            <person name="Kozak K."/>
            <person name="Martin S."/>
            <person name="Jiggins C."/>
            <person name="Moest M."/>
            <person name="Warren A I."/>
            <person name="Byers J.R.P. K."/>
            <person name="Montejo-Kovacevich G."/>
            <person name="Yen C E."/>
        </authorList>
    </citation>
    <scope>NUCLEOTIDE SEQUENCE [LARGE SCALE GENOMIC DNA]</scope>
</reference>
<dbReference type="AlphaFoldDB" id="A0A8S0ZKY8"/>
<organism evidence="3 4">
    <name type="scientific">Arctia plantaginis</name>
    <name type="common">Wood tiger moth</name>
    <name type="synonym">Phalaena plantaginis</name>
    <dbReference type="NCBI Taxonomy" id="874455"/>
    <lineage>
        <taxon>Eukaryota</taxon>
        <taxon>Metazoa</taxon>
        <taxon>Ecdysozoa</taxon>
        <taxon>Arthropoda</taxon>
        <taxon>Hexapoda</taxon>
        <taxon>Insecta</taxon>
        <taxon>Pterygota</taxon>
        <taxon>Neoptera</taxon>
        <taxon>Endopterygota</taxon>
        <taxon>Lepidoptera</taxon>
        <taxon>Glossata</taxon>
        <taxon>Ditrysia</taxon>
        <taxon>Noctuoidea</taxon>
        <taxon>Erebidae</taxon>
        <taxon>Arctiinae</taxon>
        <taxon>Arctia</taxon>
    </lineage>
</organism>
<feature type="region of interest" description="Disordered" evidence="1">
    <location>
        <begin position="192"/>
        <end position="214"/>
    </location>
</feature>
<feature type="signal peptide" evidence="2">
    <location>
        <begin position="1"/>
        <end position="18"/>
    </location>
</feature>
<evidence type="ECO:0000256" key="1">
    <source>
        <dbReference type="SAM" id="MobiDB-lite"/>
    </source>
</evidence>
<comment type="caution">
    <text evidence="3">The sequence shown here is derived from an EMBL/GenBank/DDBJ whole genome shotgun (WGS) entry which is preliminary data.</text>
</comment>
<dbReference type="Proteomes" id="UP000494106">
    <property type="component" value="Unassembled WGS sequence"/>
</dbReference>
<feature type="compositionally biased region" description="Basic residues" evidence="1">
    <location>
        <begin position="198"/>
        <end position="214"/>
    </location>
</feature>
<name>A0A8S0ZKY8_ARCPL</name>
<keyword evidence="4" id="KW-1185">Reference proteome</keyword>
<proteinExistence type="predicted"/>
<feature type="chain" id="PRO_5035774307" evidence="2">
    <location>
        <begin position="19"/>
        <end position="371"/>
    </location>
</feature>
<evidence type="ECO:0000256" key="2">
    <source>
        <dbReference type="SAM" id="SignalP"/>
    </source>
</evidence>
<keyword evidence="2" id="KW-0732">Signal</keyword>
<protein>
    <submittedName>
        <fullName evidence="3">Uncharacterized protein</fullName>
    </submittedName>
</protein>